<keyword evidence="3" id="KW-1185">Reference proteome</keyword>
<evidence type="ECO:0000313" key="2">
    <source>
        <dbReference type="EMBL" id="TID16483.1"/>
    </source>
</evidence>
<dbReference type="Proteomes" id="UP000298493">
    <property type="component" value="Unassembled WGS sequence"/>
</dbReference>
<reference evidence="2 3" key="1">
    <citation type="submission" date="2019-04" db="EMBL/GenBank/DDBJ databases">
        <title>High contiguity whole genome sequence and gene annotation resource for two Venturia nashicola isolates.</title>
        <authorList>
            <person name="Prokchorchik M."/>
            <person name="Won K."/>
            <person name="Lee Y."/>
            <person name="Choi E.D."/>
            <person name="Segonzac C."/>
            <person name="Sohn K.H."/>
        </authorList>
    </citation>
    <scope>NUCLEOTIDE SEQUENCE [LARGE SCALE GENOMIC DNA]</scope>
    <source>
        <strain evidence="2 3">PRI2</strain>
    </source>
</reference>
<protein>
    <submittedName>
        <fullName evidence="2">Uncharacterized protein</fullName>
    </submittedName>
</protein>
<feature type="region of interest" description="Disordered" evidence="1">
    <location>
        <begin position="1"/>
        <end position="53"/>
    </location>
</feature>
<dbReference type="AlphaFoldDB" id="A0A4Z1P436"/>
<organism evidence="2 3">
    <name type="scientific">Venturia nashicola</name>
    <dbReference type="NCBI Taxonomy" id="86259"/>
    <lineage>
        <taxon>Eukaryota</taxon>
        <taxon>Fungi</taxon>
        <taxon>Dikarya</taxon>
        <taxon>Ascomycota</taxon>
        <taxon>Pezizomycotina</taxon>
        <taxon>Dothideomycetes</taxon>
        <taxon>Pleosporomycetidae</taxon>
        <taxon>Venturiales</taxon>
        <taxon>Venturiaceae</taxon>
        <taxon>Venturia</taxon>
    </lineage>
</organism>
<evidence type="ECO:0000256" key="1">
    <source>
        <dbReference type="SAM" id="MobiDB-lite"/>
    </source>
</evidence>
<evidence type="ECO:0000313" key="3">
    <source>
        <dbReference type="Proteomes" id="UP000298493"/>
    </source>
</evidence>
<gene>
    <name evidence="2" type="ORF">E6O75_ATG11601</name>
</gene>
<dbReference type="EMBL" id="SNSC02000018">
    <property type="protein sequence ID" value="TID16483.1"/>
    <property type="molecule type" value="Genomic_DNA"/>
</dbReference>
<proteinExistence type="predicted"/>
<sequence>MNGFIRSYGQAKPPANETNNAKSFKVSRPGNTVQRKYLPPNSHARYAPSGTLPEPKRTVLDKAILVTFECTQCEWIFQDES</sequence>
<name>A0A4Z1P436_9PEZI</name>
<accession>A0A4Z1P436</accession>
<comment type="caution">
    <text evidence="2">The sequence shown here is derived from an EMBL/GenBank/DDBJ whole genome shotgun (WGS) entry which is preliminary data.</text>
</comment>